<dbReference type="STRING" id="79923.G7YET4"/>
<comment type="similarity">
    <text evidence="1">Belongs to the FMC1 family.</text>
</comment>
<dbReference type="Pfam" id="PF13233">
    <property type="entry name" value="Complex1_LYR_2"/>
    <property type="match status" value="1"/>
</dbReference>
<proteinExistence type="inferred from homology"/>
<keyword evidence="4" id="KW-1185">Reference proteome</keyword>
<dbReference type="Proteomes" id="UP000008909">
    <property type="component" value="Unassembled WGS sequence"/>
</dbReference>
<dbReference type="EMBL" id="DF143157">
    <property type="protein sequence ID" value="GAA51467.1"/>
    <property type="molecule type" value="Genomic_DNA"/>
</dbReference>
<evidence type="ECO:0000256" key="1">
    <source>
        <dbReference type="ARBA" id="ARBA00009058"/>
    </source>
</evidence>
<evidence type="ECO:0000313" key="3">
    <source>
        <dbReference type="EMBL" id="GAA51467.1"/>
    </source>
</evidence>
<dbReference type="InParanoid" id="G7YET4"/>
<dbReference type="PANTHER" id="PTHR31716:SF1">
    <property type="entry name" value="PROTEIN FMC1 HOMOLOG"/>
    <property type="match status" value="1"/>
</dbReference>
<organism evidence="3 4">
    <name type="scientific">Clonorchis sinensis</name>
    <name type="common">Chinese liver fluke</name>
    <dbReference type="NCBI Taxonomy" id="79923"/>
    <lineage>
        <taxon>Eukaryota</taxon>
        <taxon>Metazoa</taxon>
        <taxon>Spiralia</taxon>
        <taxon>Lophotrochozoa</taxon>
        <taxon>Platyhelminthes</taxon>
        <taxon>Trematoda</taxon>
        <taxon>Digenea</taxon>
        <taxon>Opisthorchiida</taxon>
        <taxon>Opisthorchiata</taxon>
        <taxon>Opisthorchiidae</taxon>
        <taxon>Clonorchis</taxon>
    </lineage>
</organism>
<name>G7YET4_CLOSI</name>
<protein>
    <recommendedName>
        <fullName evidence="2">Protein FMC1 homolog</fullName>
    </recommendedName>
</protein>
<accession>G7YET4</accession>
<dbReference type="GO" id="GO:0005739">
    <property type="term" value="C:mitochondrion"/>
    <property type="evidence" value="ECO:0007669"/>
    <property type="project" value="TreeGrafter"/>
</dbReference>
<gene>
    <name evidence="3" type="ORF">CLF_106207</name>
</gene>
<dbReference type="FunCoup" id="G7YET4">
    <property type="interactions" value="300"/>
</dbReference>
<dbReference type="PANTHER" id="PTHR31716">
    <property type="entry name" value="PROTEIN FMC1 HOMOLOG"/>
    <property type="match status" value="1"/>
</dbReference>
<dbReference type="InterPro" id="IPR037667">
    <property type="entry name" value="FMC1_homologue"/>
</dbReference>
<sequence length="125" mass="14169">MPQAASGRQLLRGILREVKHSYNGQMVRSATLLFPIIIMQAFTKTPVVRYILDEFRHNQMTDAQNCAREHEARLLAETYLDYLTNVKEHLRLIEKYKSKEKTTEEAAGLVGLELPGKGGAEDPKA</sequence>
<evidence type="ECO:0000256" key="2">
    <source>
        <dbReference type="ARBA" id="ARBA00013846"/>
    </source>
</evidence>
<reference evidence="3" key="1">
    <citation type="journal article" date="2011" name="Genome Biol.">
        <title>The draft genome of the carcinogenic human liver fluke Clonorchis sinensis.</title>
        <authorList>
            <person name="Wang X."/>
            <person name="Chen W."/>
            <person name="Huang Y."/>
            <person name="Sun J."/>
            <person name="Men J."/>
            <person name="Liu H."/>
            <person name="Luo F."/>
            <person name="Guo L."/>
            <person name="Lv X."/>
            <person name="Deng C."/>
            <person name="Zhou C."/>
            <person name="Fan Y."/>
            <person name="Li X."/>
            <person name="Huang L."/>
            <person name="Hu Y."/>
            <person name="Liang C."/>
            <person name="Hu X."/>
            <person name="Xu J."/>
            <person name="Yu X."/>
        </authorList>
    </citation>
    <scope>NUCLEOTIDE SEQUENCE [LARGE SCALE GENOMIC DNA]</scope>
    <source>
        <strain evidence="3">Henan</strain>
    </source>
</reference>
<dbReference type="AlphaFoldDB" id="G7YET4"/>
<reference key="2">
    <citation type="submission" date="2011-10" db="EMBL/GenBank/DDBJ databases">
        <title>The genome and transcriptome sequence of Clonorchis sinensis provide insights into the carcinogenic liver fluke.</title>
        <authorList>
            <person name="Wang X."/>
            <person name="Huang Y."/>
            <person name="Chen W."/>
            <person name="Liu H."/>
            <person name="Guo L."/>
            <person name="Chen Y."/>
            <person name="Luo F."/>
            <person name="Zhou W."/>
            <person name="Sun J."/>
            <person name="Mao Q."/>
            <person name="Liang P."/>
            <person name="Zhou C."/>
            <person name="Tian Y."/>
            <person name="Men J."/>
            <person name="Lv X."/>
            <person name="Huang L."/>
            <person name="Zhou J."/>
            <person name="Hu Y."/>
            <person name="Li R."/>
            <person name="Zhang F."/>
            <person name="Lei H."/>
            <person name="Li X."/>
            <person name="Hu X."/>
            <person name="Liang C."/>
            <person name="Xu J."/>
            <person name="Wu Z."/>
            <person name="Yu X."/>
        </authorList>
    </citation>
    <scope>NUCLEOTIDE SEQUENCE</scope>
    <source>
        <strain>Henan</strain>
    </source>
</reference>
<evidence type="ECO:0000313" key="4">
    <source>
        <dbReference type="Proteomes" id="UP000008909"/>
    </source>
</evidence>